<organism evidence="13 14">
    <name type="scientific">Natranaerovirga pectinivora</name>
    <dbReference type="NCBI Taxonomy" id="682400"/>
    <lineage>
        <taxon>Bacteria</taxon>
        <taxon>Bacillati</taxon>
        <taxon>Bacillota</taxon>
        <taxon>Clostridia</taxon>
        <taxon>Lachnospirales</taxon>
        <taxon>Natranaerovirgaceae</taxon>
        <taxon>Natranaerovirga</taxon>
    </lineage>
</organism>
<dbReference type="PRINTS" id="PR00123">
    <property type="entry name" value="ATPASEA"/>
</dbReference>
<evidence type="ECO:0000313" key="14">
    <source>
        <dbReference type="Proteomes" id="UP000294902"/>
    </source>
</evidence>
<dbReference type="GO" id="GO:0042777">
    <property type="term" value="P:proton motive force-driven plasma membrane ATP synthesis"/>
    <property type="evidence" value="ECO:0007669"/>
    <property type="project" value="TreeGrafter"/>
</dbReference>
<dbReference type="InterPro" id="IPR035908">
    <property type="entry name" value="F0_ATP_A_sf"/>
</dbReference>
<evidence type="ECO:0000256" key="10">
    <source>
        <dbReference type="ARBA" id="ARBA00023310"/>
    </source>
</evidence>
<evidence type="ECO:0000256" key="1">
    <source>
        <dbReference type="ARBA" id="ARBA00004141"/>
    </source>
</evidence>
<keyword evidence="8 11" id="KW-0406">Ion transport</keyword>
<evidence type="ECO:0000313" key="13">
    <source>
        <dbReference type="EMBL" id="TCT13091.1"/>
    </source>
</evidence>
<evidence type="ECO:0000256" key="9">
    <source>
        <dbReference type="ARBA" id="ARBA00023136"/>
    </source>
</evidence>
<evidence type="ECO:0000256" key="4">
    <source>
        <dbReference type="ARBA" id="ARBA00022547"/>
    </source>
</evidence>
<protein>
    <recommendedName>
        <fullName evidence="11 12">ATP synthase subunit a</fullName>
    </recommendedName>
    <alternativeName>
        <fullName evidence="11">ATP synthase F0 sector subunit a</fullName>
    </alternativeName>
    <alternativeName>
        <fullName evidence="11">F-ATPase subunit 6</fullName>
    </alternativeName>
</protein>
<evidence type="ECO:0000256" key="11">
    <source>
        <dbReference type="HAMAP-Rule" id="MF_01393"/>
    </source>
</evidence>
<dbReference type="InterPro" id="IPR045082">
    <property type="entry name" value="ATP_syn_F0_a_bact/chloroplast"/>
</dbReference>
<dbReference type="CDD" id="cd00310">
    <property type="entry name" value="ATP-synt_Fo_a_6"/>
    <property type="match status" value="1"/>
</dbReference>
<keyword evidence="3 11" id="KW-0813">Transport</keyword>
<dbReference type="Proteomes" id="UP000294902">
    <property type="component" value="Unassembled WGS sequence"/>
</dbReference>
<evidence type="ECO:0000256" key="8">
    <source>
        <dbReference type="ARBA" id="ARBA00023065"/>
    </source>
</evidence>
<comment type="function">
    <text evidence="11 12">Key component of the proton channel; it plays a direct role in the translocation of protons across the membrane.</text>
</comment>
<dbReference type="Pfam" id="PF00119">
    <property type="entry name" value="ATP-synt_A"/>
    <property type="match status" value="1"/>
</dbReference>
<dbReference type="HAMAP" id="MF_01393">
    <property type="entry name" value="ATP_synth_a_bact"/>
    <property type="match status" value="1"/>
</dbReference>
<evidence type="ECO:0000256" key="3">
    <source>
        <dbReference type="ARBA" id="ARBA00022448"/>
    </source>
</evidence>
<evidence type="ECO:0000256" key="6">
    <source>
        <dbReference type="ARBA" id="ARBA00022781"/>
    </source>
</evidence>
<keyword evidence="9 11" id="KW-0472">Membrane</keyword>
<dbReference type="InterPro" id="IPR000568">
    <property type="entry name" value="ATP_synth_F0_asu"/>
</dbReference>
<sequence length="226" mass="25516">MKDFTIRELFSINFGEVEWVIGDTHFSLLIISLFLIGFALYVNRRFKKFQEVPKGLQNFVEMVVEVFDKFTITTMGEKGKSFSTYFATVFIFLFISNISGLFALRPPTADYAIPLGLALISFFMIQYYGIKSKGIGRYLKGFTEPILFLTPINIIGELANPVSLSFRLFGNILGGTVLIALYYSMPWFLNLGIPAVLHFYFDLFAGGLQAFVFTILSMVLITGAMD</sequence>
<name>A0A4R3MGZ0_9FIRM</name>
<dbReference type="InterPro" id="IPR023011">
    <property type="entry name" value="ATP_synth_F0_asu_AS"/>
</dbReference>
<keyword evidence="5 11" id="KW-0812">Transmembrane</keyword>
<dbReference type="PROSITE" id="PS00449">
    <property type="entry name" value="ATPASE_A"/>
    <property type="match status" value="1"/>
</dbReference>
<feature type="transmembrane region" description="Helical" evidence="11">
    <location>
        <begin position="85"/>
        <end position="105"/>
    </location>
</feature>
<dbReference type="SUPFAM" id="SSF81336">
    <property type="entry name" value="F1F0 ATP synthase subunit A"/>
    <property type="match status" value="1"/>
</dbReference>
<evidence type="ECO:0000256" key="2">
    <source>
        <dbReference type="ARBA" id="ARBA00006810"/>
    </source>
</evidence>
<feature type="transmembrane region" description="Helical" evidence="11">
    <location>
        <begin position="197"/>
        <end position="221"/>
    </location>
</feature>
<proteinExistence type="inferred from homology"/>
<feature type="transmembrane region" description="Helical" evidence="11">
    <location>
        <begin position="111"/>
        <end position="130"/>
    </location>
</feature>
<keyword evidence="14" id="KW-1185">Reference proteome</keyword>
<dbReference type="GO" id="GO:0046933">
    <property type="term" value="F:proton-transporting ATP synthase activity, rotational mechanism"/>
    <property type="evidence" value="ECO:0007669"/>
    <property type="project" value="UniProtKB-UniRule"/>
</dbReference>
<gene>
    <name evidence="11" type="primary">atpB</name>
    <name evidence="13" type="ORF">EDC18_10954</name>
</gene>
<dbReference type="AlphaFoldDB" id="A0A4R3MGZ0"/>
<dbReference type="GO" id="GO:0005886">
    <property type="term" value="C:plasma membrane"/>
    <property type="evidence" value="ECO:0007669"/>
    <property type="project" value="UniProtKB-SubCell"/>
</dbReference>
<keyword evidence="6 11" id="KW-0375">Hydrogen ion transport</keyword>
<keyword evidence="10 11" id="KW-0066">ATP synthesis</keyword>
<dbReference type="PANTHER" id="PTHR42823:SF3">
    <property type="entry name" value="ATP SYNTHASE SUBUNIT A, CHLOROPLASTIC"/>
    <property type="match status" value="1"/>
</dbReference>
<dbReference type="PANTHER" id="PTHR42823">
    <property type="entry name" value="ATP SYNTHASE SUBUNIT A, CHLOROPLASTIC"/>
    <property type="match status" value="1"/>
</dbReference>
<dbReference type="OrthoDB" id="9789241at2"/>
<keyword evidence="11" id="KW-1003">Cell membrane</keyword>
<comment type="similarity">
    <text evidence="2 11 12">Belongs to the ATPase A chain family.</text>
</comment>
<dbReference type="EMBL" id="SMAL01000009">
    <property type="protein sequence ID" value="TCT13091.1"/>
    <property type="molecule type" value="Genomic_DNA"/>
</dbReference>
<dbReference type="GO" id="GO:0045259">
    <property type="term" value="C:proton-transporting ATP synthase complex"/>
    <property type="evidence" value="ECO:0007669"/>
    <property type="project" value="UniProtKB-KW"/>
</dbReference>
<evidence type="ECO:0000256" key="5">
    <source>
        <dbReference type="ARBA" id="ARBA00022692"/>
    </source>
</evidence>
<feature type="transmembrane region" description="Helical" evidence="11">
    <location>
        <begin position="20"/>
        <end position="42"/>
    </location>
</feature>
<evidence type="ECO:0000256" key="7">
    <source>
        <dbReference type="ARBA" id="ARBA00022989"/>
    </source>
</evidence>
<dbReference type="RefSeq" id="WP_132253397.1">
    <property type="nucleotide sequence ID" value="NZ_SMAL01000009.1"/>
</dbReference>
<dbReference type="Gene3D" id="1.20.120.220">
    <property type="entry name" value="ATP synthase, F0 complex, subunit A"/>
    <property type="match status" value="1"/>
</dbReference>
<dbReference type="NCBIfam" id="TIGR01131">
    <property type="entry name" value="ATP_synt_6_or_A"/>
    <property type="match status" value="1"/>
</dbReference>
<comment type="caution">
    <text evidence="13">The sequence shown here is derived from an EMBL/GenBank/DDBJ whole genome shotgun (WGS) entry which is preliminary data.</text>
</comment>
<evidence type="ECO:0000256" key="12">
    <source>
        <dbReference type="RuleBase" id="RU000483"/>
    </source>
</evidence>
<keyword evidence="4 11" id="KW-0138">CF(0)</keyword>
<accession>A0A4R3MGZ0</accession>
<reference evidence="13 14" key="1">
    <citation type="submission" date="2019-03" db="EMBL/GenBank/DDBJ databases">
        <title>Genomic Encyclopedia of Type Strains, Phase IV (KMG-IV): sequencing the most valuable type-strain genomes for metagenomic binning, comparative biology and taxonomic classification.</title>
        <authorList>
            <person name="Goeker M."/>
        </authorList>
    </citation>
    <scope>NUCLEOTIDE SEQUENCE [LARGE SCALE GENOMIC DNA]</scope>
    <source>
        <strain evidence="13 14">DSM 24629</strain>
    </source>
</reference>
<feature type="transmembrane region" description="Helical" evidence="11">
    <location>
        <begin position="168"/>
        <end position="185"/>
    </location>
</feature>
<comment type="subcellular location">
    <subcellularLocation>
        <location evidence="11 12">Cell membrane</location>
        <topology evidence="11 12">Multi-pass membrane protein</topology>
    </subcellularLocation>
    <subcellularLocation>
        <location evidence="1">Membrane</location>
        <topology evidence="1">Multi-pass membrane protein</topology>
    </subcellularLocation>
</comment>
<keyword evidence="7 11" id="KW-1133">Transmembrane helix</keyword>